<keyword evidence="3" id="KW-1185">Reference proteome</keyword>
<keyword evidence="1" id="KW-0812">Transmembrane</keyword>
<sequence length="467" mass="54203">MKNGLIVGLIITGVLILYVIVLIGIIYLAVMPYTSIEGFNTNPTYSKITIPPNNNDIIPINIIHTSQENIDKTLQEPIIHHENNPLVYSTKNMTNDDNVNCNTNIIIKDKKHRIKLNCDEFNDKYCKSSLNINNMCCEDTNLYISVHYTDRLPLKHAVHNINLANMKKTDIIFINNANIKYESNVIDYRESKSVNFPRINVDSDNLNTQSELSGYYTYSSYIESDCSQSFIGVSTDSIFISEPEARKELYYKKTDFDGYYISMPIRMTSGPFAGHKLRLINIYKFYDNVNKYVSLQTFKVIQYIFKHIYDNFNSDILIISGYFGLRNELIQLAMTQSKLNEKMILYPCNKMITVSNFEGCSNPDAILLDRQLINNYKVKVLTNDPWFYDNNNHYILTVILENFKDKNYENSKEIARTNWNILHNNNNDNNKNVFTTTYEIPLDFVNSTIDDFNIRDNPIISINEILN</sequence>
<dbReference type="EMBL" id="HF679133">
    <property type="protein sequence ID" value="CCU56061.1"/>
    <property type="molecule type" value="Genomic_DNA"/>
</dbReference>
<name>A0ABM9QKK2_9POXV</name>
<reference evidence="2" key="1">
    <citation type="journal article" date="2013" name="J. Virol.">
        <title>New Insights into the Evolution of Entomopoxvirinae from the Complete Genome Sequences of Four Entomopoxviruses Infecting Adoxophyes honmai, Choristoneura biennis, Choristoneura rosaceana, and Mythimna separata.</title>
        <authorList>
            <person name="Theze J."/>
            <person name="Takatsuka J."/>
            <person name="Li Z."/>
            <person name="Gallais J."/>
            <person name="Doucet D."/>
            <person name="Arif B."/>
            <person name="Nakai M."/>
            <person name="Herniou E.A."/>
        </authorList>
    </citation>
    <scope>NUCLEOTIDE SEQUENCE</scope>
</reference>
<evidence type="ECO:0000256" key="1">
    <source>
        <dbReference type="SAM" id="Phobius"/>
    </source>
</evidence>
<protein>
    <submittedName>
        <fullName evidence="2">Uncharacterized protein</fullName>
    </submittedName>
</protein>
<feature type="transmembrane region" description="Helical" evidence="1">
    <location>
        <begin position="6"/>
        <end position="30"/>
    </location>
</feature>
<keyword evidence="1" id="KW-0472">Membrane</keyword>
<proteinExistence type="predicted"/>
<accession>A0ABM9QKK2</accession>
<dbReference type="GeneID" id="15613484"/>
<dbReference type="RefSeq" id="YP_008004563.1">
    <property type="nucleotide sequence ID" value="NC_021249.1"/>
</dbReference>
<organism evidence="2 3">
    <name type="scientific">Choristoneura rosaceana entomopoxvirus 'L'</name>
    <dbReference type="NCBI Taxonomy" id="1293539"/>
    <lineage>
        <taxon>Viruses</taxon>
        <taxon>Varidnaviria</taxon>
        <taxon>Bamfordvirae</taxon>
        <taxon>Nucleocytoviricota</taxon>
        <taxon>Pokkesviricetes</taxon>
        <taxon>Chitovirales</taxon>
        <taxon>Poxviridae</taxon>
        <taxon>Entomopoxvirinae</taxon>
        <taxon>Betaentomopoxvirus</taxon>
        <taxon>Betaentomopoxvirus crosaceana</taxon>
        <taxon>Choristoneura rosaceana entomopoxvirus</taxon>
    </lineage>
</organism>
<dbReference type="Proteomes" id="UP000792374">
    <property type="component" value="Genome"/>
</dbReference>
<gene>
    <name evidence="2" type="ORF">CHREV_159</name>
</gene>
<evidence type="ECO:0000313" key="3">
    <source>
        <dbReference type="Proteomes" id="UP000792374"/>
    </source>
</evidence>
<keyword evidence="1" id="KW-1133">Transmembrane helix</keyword>
<evidence type="ECO:0000313" key="2">
    <source>
        <dbReference type="EMBL" id="CCU56061.1"/>
    </source>
</evidence>